<feature type="region of interest" description="Disordered" evidence="1">
    <location>
        <begin position="351"/>
        <end position="415"/>
    </location>
</feature>
<dbReference type="Proteomes" id="UP000193642">
    <property type="component" value="Unassembled WGS sequence"/>
</dbReference>
<protein>
    <recommendedName>
        <fullName evidence="2">Nitrogen regulatory protein areA GATA-like domain-containing protein</fullName>
    </recommendedName>
</protein>
<dbReference type="Pfam" id="PF08550">
    <property type="entry name" value="GATA_AreA"/>
    <property type="match status" value="1"/>
</dbReference>
<feature type="compositionally biased region" description="Low complexity" evidence="1">
    <location>
        <begin position="214"/>
        <end position="234"/>
    </location>
</feature>
<dbReference type="PANTHER" id="PTHR28051:SF1">
    <property type="entry name" value="PROTEIN MTL1-RELATED"/>
    <property type="match status" value="1"/>
</dbReference>
<gene>
    <name evidence="3" type="ORF">BCR33DRAFT_718034</name>
</gene>
<comment type="caution">
    <text evidence="3">The sequence shown here is derived from an EMBL/GenBank/DDBJ whole genome shotgun (WGS) entry which is preliminary data.</text>
</comment>
<sequence>MAAVDYLSHQFNEFDLHECWKNATKNKNSLINGRRLENASWRKFFQMKFALKTISPVTLNWNKDGDVNWLYGPFHTYEPLLQLQAAAKAGQSTYPACGNADCAGNCSVCEASRNSSNHPPHPTHLKPALKNLAETTSAPRRLLATGPRATSDPDLFSQAAQQLQNQGQQTKDFVATVQSIKTSFQRQGAIPPLTGKKADFFLASAAERERQARLRAASSSAAEDTSSAASSLPISPAPIPRAIRFAAEPKEVIPVSEKKKLSFGFGAADNDSEDADSEAEIVIAGANNPAFAAALDDQEVDLLVSQVKRKVLFDDDEDDESSEDDGDFGFKIGSKKGLTSKGIQLTASTETYTHSTSIGLQRTPSAEKGLSKLSNLSSALSNHPSTTSGSSASGGLQRSSSVEKGLSGLSSLSKQ</sequence>
<dbReference type="EMBL" id="MCGO01000027">
    <property type="protein sequence ID" value="ORY42824.1"/>
    <property type="molecule type" value="Genomic_DNA"/>
</dbReference>
<reference evidence="3 4" key="1">
    <citation type="submission" date="2016-07" db="EMBL/GenBank/DDBJ databases">
        <title>Pervasive Adenine N6-methylation of Active Genes in Fungi.</title>
        <authorList>
            <consortium name="DOE Joint Genome Institute"/>
            <person name="Mondo S.J."/>
            <person name="Dannebaum R.O."/>
            <person name="Kuo R.C."/>
            <person name="Labutti K."/>
            <person name="Haridas S."/>
            <person name="Kuo A."/>
            <person name="Salamov A."/>
            <person name="Ahrendt S.R."/>
            <person name="Lipzen A."/>
            <person name="Sullivan W."/>
            <person name="Andreopoulos W.B."/>
            <person name="Clum A."/>
            <person name="Lindquist E."/>
            <person name="Daum C."/>
            <person name="Ramamoorthy G.K."/>
            <person name="Gryganskyi A."/>
            <person name="Culley D."/>
            <person name="Magnuson J.K."/>
            <person name="James T.Y."/>
            <person name="O'Malley M.A."/>
            <person name="Stajich J.E."/>
            <person name="Spatafora J.W."/>
            <person name="Visel A."/>
            <person name="Grigoriev I.V."/>
        </authorList>
    </citation>
    <scope>NUCLEOTIDE SEQUENCE [LARGE SCALE GENOMIC DNA]</scope>
    <source>
        <strain evidence="3 4">JEL800</strain>
    </source>
</reference>
<evidence type="ECO:0000259" key="2">
    <source>
        <dbReference type="Pfam" id="PF08550"/>
    </source>
</evidence>
<dbReference type="PANTHER" id="PTHR28051">
    <property type="entry name" value="PROTEIN MTL1-RELATED"/>
    <property type="match status" value="1"/>
</dbReference>
<dbReference type="GO" id="GO:0042149">
    <property type="term" value="P:cellular response to glucose starvation"/>
    <property type="evidence" value="ECO:0007669"/>
    <property type="project" value="TreeGrafter"/>
</dbReference>
<feature type="compositionally biased region" description="Low complexity" evidence="1">
    <location>
        <begin position="371"/>
        <end position="415"/>
    </location>
</feature>
<organism evidence="3 4">
    <name type="scientific">Rhizoclosmatium globosum</name>
    <dbReference type="NCBI Taxonomy" id="329046"/>
    <lineage>
        <taxon>Eukaryota</taxon>
        <taxon>Fungi</taxon>
        <taxon>Fungi incertae sedis</taxon>
        <taxon>Chytridiomycota</taxon>
        <taxon>Chytridiomycota incertae sedis</taxon>
        <taxon>Chytridiomycetes</taxon>
        <taxon>Chytridiales</taxon>
        <taxon>Chytriomycetaceae</taxon>
        <taxon>Rhizoclosmatium</taxon>
    </lineage>
</organism>
<feature type="region of interest" description="Disordered" evidence="1">
    <location>
        <begin position="213"/>
        <end position="234"/>
    </location>
</feature>
<dbReference type="OrthoDB" id="515401at2759"/>
<dbReference type="InterPro" id="IPR052292">
    <property type="entry name" value="Glucose_repression_reg"/>
</dbReference>
<dbReference type="GO" id="GO:0007039">
    <property type="term" value="P:protein catabolic process in the vacuole"/>
    <property type="evidence" value="ECO:0007669"/>
    <property type="project" value="TreeGrafter"/>
</dbReference>
<keyword evidence="4" id="KW-1185">Reference proteome</keyword>
<feature type="region of interest" description="Disordered" evidence="1">
    <location>
        <begin position="315"/>
        <end position="335"/>
    </location>
</feature>
<feature type="compositionally biased region" description="Polar residues" evidence="1">
    <location>
        <begin position="351"/>
        <end position="364"/>
    </location>
</feature>
<name>A0A1Y2C7E8_9FUNG</name>
<feature type="domain" description="Nitrogen regulatory protein areA GATA-like" evidence="2">
    <location>
        <begin position="20"/>
        <end position="42"/>
    </location>
</feature>
<accession>A0A1Y2C7E8</accession>
<dbReference type="STRING" id="329046.A0A1Y2C7E8"/>
<dbReference type="InterPro" id="IPR013860">
    <property type="entry name" value="AreA_GATA"/>
</dbReference>
<dbReference type="GO" id="GO:0005773">
    <property type="term" value="C:vacuole"/>
    <property type="evidence" value="ECO:0007669"/>
    <property type="project" value="GOC"/>
</dbReference>
<feature type="compositionally biased region" description="Acidic residues" evidence="1">
    <location>
        <begin position="315"/>
        <end position="327"/>
    </location>
</feature>
<evidence type="ECO:0000256" key="1">
    <source>
        <dbReference type="SAM" id="MobiDB-lite"/>
    </source>
</evidence>
<proteinExistence type="predicted"/>
<evidence type="ECO:0000313" key="3">
    <source>
        <dbReference type="EMBL" id="ORY42824.1"/>
    </source>
</evidence>
<dbReference type="AlphaFoldDB" id="A0A1Y2C7E8"/>
<evidence type="ECO:0000313" key="4">
    <source>
        <dbReference type="Proteomes" id="UP000193642"/>
    </source>
</evidence>